<evidence type="ECO:0000313" key="2">
    <source>
        <dbReference type="EMBL" id="MBP2372312.1"/>
    </source>
</evidence>
<dbReference type="Pfam" id="PF13191">
    <property type="entry name" value="AAA_16"/>
    <property type="match status" value="1"/>
</dbReference>
<gene>
    <name evidence="2" type="ORF">JOF46_000224</name>
</gene>
<name>A0ABS4W7X1_9MICC</name>
<dbReference type="PANTHER" id="PTHR34301:SF8">
    <property type="entry name" value="ATPASE DOMAIN-CONTAINING PROTEIN"/>
    <property type="match status" value="1"/>
</dbReference>
<dbReference type="Gene3D" id="3.40.50.300">
    <property type="entry name" value="P-loop containing nucleotide triphosphate hydrolases"/>
    <property type="match status" value="1"/>
</dbReference>
<dbReference type="InterPro" id="IPR041664">
    <property type="entry name" value="AAA_16"/>
</dbReference>
<sequence length="346" mass="38103">MLSGLRGVGKTVLLNRLRGIALAHDWLTIKIEAQAGASAARDVRNVLARELQIASRRYAPRSGEAVFKSMLRTVSSFGATFGVSGISLGVDLDPSRARTGVVDIDLRDVIEDVARAMRAARQGFVIFIDEMQDLDEELLVALVAAQHHAGQNELPFFVVGAGLPNFPARLADARSYPERLFDYRVIGKLSESETEESFVIPAKSVGPTYSDEALELLVKASGRYPYFIQEFGSAMWNVATSHPFQRDDATAAIHARLQRLDSGFFPSRWDRATPKEREYMLAMAEDGEGPSSTRVAAERLGTKVTSLGPHRAQLIAKGLVYSPEYGEIAFTVPGMSDFIRRQNLER</sequence>
<keyword evidence="3" id="KW-1185">Reference proteome</keyword>
<protein>
    <recommendedName>
        <fullName evidence="1">Orc1-like AAA ATPase domain-containing protein</fullName>
    </recommendedName>
</protein>
<feature type="domain" description="Orc1-like AAA ATPase" evidence="1">
    <location>
        <begin position="1"/>
        <end position="158"/>
    </location>
</feature>
<dbReference type="PANTHER" id="PTHR34301">
    <property type="entry name" value="DNA-BINDING PROTEIN-RELATED"/>
    <property type="match status" value="1"/>
</dbReference>
<comment type="caution">
    <text evidence="2">The sequence shown here is derived from an EMBL/GenBank/DDBJ whole genome shotgun (WGS) entry which is preliminary data.</text>
</comment>
<proteinExistence type="predicted"/>
<dbReference type="SUPFAM" id="SSF52540">
    <property type="entry name" value="P-loop containing nucleoside triphosphate hydrolases"/>
    <property type="match status" value="1"/>
</dbReference>
<dbReference type="Proteomes" id="UP000766570">
    <property type="component" value="Unassembled WGS sequence"/>
</dbReference>
<accession>A0ABS4W7X1</accession>
<reference evidence="2 3" key="1">
    <citation type="submission" date="2021-03" db="EMBL/GenBank/DDBJ databases">
        <title>Sequencing the genomes of 1000 actinobacteria strains.</title>
        <authorList>
            <person name="Klenk H.-P."/>
        </authorList>
    </citation>
    <scope>NUCLEOTIDE SEQUENCE [LARGE SCALE GENOMIC DNA]</scope>
    <source>
        <strain evidence="2 3">DSM 15454</strain>
    </source>
</reference>
<evidence type="ECO:0000313" key="3">
    <source>
        <dbReference type="Proteomes" id="UP000766570"/>
    </source>
</evidence>
<evidence type="ECO:0000259" key="1">
    <source>
        <dbReference type="Pfam" id="PF13191"/>
    </source>
</evidence>
<dbReference type="EMBL" id="JAGIOE010000001">
    <property type="protein sequence ID" value="MBP2372312.1"/>
    <property type="molecule type" value="Genomic_DNA"/>
</dbReference>
<dbReference type="InterPro" id="IPR027417">
    <property type="entry name" value="P-loop_NTPase"/>
</dbReference>
<organism evidence="2 3">
    <name type="scientific">Paeniglutamicibacter psychrophenolicus</name>
    <dbReference type="NCBI Taxonomy" id="257454"/>
    <lineage>
        <taxon>Bacteria</taxon>
        <taxon>Bacillati</taxon>
        <taxon>Actinomycetota</taxon>
        <taxon>Actinomycetes</taxon>
        <taxon>Micrococcales</taxon>
        <taxon>Micrococcaceae</taxon>
        <taxon>Paeniglutamicibacter</taxon>
    </lineage>
</organism>